<evidence type="ECO:0000313" key="2">
    <source>
        <dbReference type="EMBL" id="MDH6064402.1"/>
    </source>
</evidence>
<sequence length="457" mass="51793">MIGNFDSNRNISRNLLLIGDYRPGQNFGAIATSTSLIAIAKQSVGEQNLSIIDQRSFKGLSPRSGYGVYSMPKIQPLYAEEVVHEHRQSSIRSHLKNNLIKIPFLRNGIQFIRSKVKKSKLPAVKATPIPTKFEDFDSAARMVMNGDIMHFEYQLLQRCDAVYVNGEGNIVNNIHNKGGDYRIGARYILFLIYLAAKYFHKPCAIVNHIVDPDQEEPREMIRRIYPLCKHVLVRDPFSLEVLENIGFSNARYIPDALFNYTVNPSLINRFKDAGVIDFDKPYVCIGDSASSGYVDWSIENFYKQIIGEVKHRYGQVVVVDGGAPICSKVLHELCEELGIFRITVGNTTFEELGAILAHSKAFISGRWHASILATLSGTPSVLFGTDSHKTRALHSMANLSSSFYKIEELPYKINELLFDLEVTLSNEMEIRERLKVFSQDCKEKTQYYFEVIQDLIS</sequence>
<comment type="caution">
    <text evidence="2">The sequence shown here is derived from an EMBL/GenBank/DDBJ whole genome shotgun (WGS) entry which is preliminary data.</text>
</comment>
<dbReference type="PANTHER" id="PTHR36836:SF1">
    <property type="entry name" value="COLANIC ACID BIOSYNTHESIS PROTEIN WCAK"/>
    <property type="match status" value="1"/>
</dbReference>
<dbReference type="EMBL" id="JANQDL010000080">
    <property type="protein sequence ID" value="MDH6064402.1"/>
    <property type="molecule type" value="Genomic_DNA"/>
</dbReference>
<organism evidence="2 3">
    <name type="scientific">Umezakia ovalisporum FSS-62</name>
    <dbReference type="NCBI Taxonomy" id="2971776"/>
    <lineage>
        <taxon>Bacteria</taxon>
        <taxon>Bacillati</taxon>
        <taxon>Cyanobacteriota</taxon>
        <taxon>Cyanophyceae</taxon>
        <taxon>Nostocales</taxon>
        <taxon>Nodulariaceae</taxon>
        <taxon>Umezakia</taxon>
    </lineage>
</organism>
<name>A0AA43GZB6_9CYAN</name>
<evidence type="ECO:0000313" key="3">
    <source>
        <dbReference type="Proteomes" id="UP001159370"/>
    </source>
</evidence>
<evidence type="ECO:0000259" key="1">
    <source>
        <dbReference type="Pfam" id="PF04230"/>
    </source>
</evidence>
<feature type="domain" description="Polysaccharide pyruvyl transferase" evidence="1">
    <location>
        <begin position="115"/>
        <end position="387"/>
    </location>
</feature>
<proteinExistence type="predicted"/>
<dbReference type="Proteomes" id="UP001159370">
    <property type="component" value="Unassembled WGS sequence"/>
</dbReference>
<dbReference type="Gene3D" id="3.40.50.2000">
    <property type="entry name" value="Glycogen Phosphorylase B"/>
    <property type="match status" value="1"/>
</dbReference>
<reference evidence="2 3" key="1">
    <citation type="journal article" date="2023" name="J. Phycol.">
        <title>Chrysosporum ovalisporum is synonymous with the true-branching cyanobacterium Umezakia natans (Nostocales/Aphanizomenonaceae).</title>
        <authorList>
            <person name="McGregor G.B."/>
            <person name="Sendall B.C."/>
            <person name="Niiyama Y."/>
            <person name="Tuji A."/>
            <person name="Willis A."/>
        </authorList>
    </citation>
    <scope>NUCLEOTIDE SEQUENCE [LARGE SCALE GENOMIC DNA]</scope>
    <source>
        <strain evidence="2 3">FSS-62</strain>
    </source>
</reference>
<dbReference type="PANTHER" id="PTHR36836">
    <property type="entry name" value="COLANIC ACID BIOSYNTHESIS PROTEIN WCAK"/>
    <property type="match status" value="1"/>
</dbReference>
<dbReference type="InterPro" id="IPR007345">
    <property type="entry name" value="Polysacch_pyruvyl_Trfase"/>
</dbReference>
<accession>A0AA43GZB6</accession>
<keyword evidence="2" id="KW-0808">Transferase</keyword>
<protein>
    <submittedName>
        <fullName evidence="2">Polysaccharide pyruvyl transferase family protein</fullName>
    </submittedName>
</protein>
<dbReference type="AlphaFoldDB" id="A0AA43GZB6"/>
<gene>
    <name evidence="2" type="ORF">NWP23_11615</name>
</gene>
<dbReference type="GO" id="GO:0016740">
    <property type="term" value="F:transferase activity"/>
    <property type="evidence" value="ECO:0007669"/>
    <property type="project" value="UniProtKB-KW"/>
</dbReference>
<dbReference type="Pfam" id="PF04230">
    <property type="entry name" value="PS_pyruv_trans"/>
    <property type="match status" value="1"/>
</dbReference>
<dbReference type="RefSeq" id="WP_280700763.1">
    <property type="nucleotide sequence ID" value="NZ_JANQDL010000080.1"/>
</dbReference>